<dbReference type="AlphaFoldDB" id="A0A060XXY8"/>
<accession>A0A060XXY8</accession>
<keyword evidence="6" id="KW-1133">Transmembrane helix</keyword>
<protein>
    <recommendedName>
        <fullName evidence="8">3CxxC-type domain-containing protein</fullName>
    </recommendedName>
</protein>
<feature type="domain" description="3CxxC-type" evidence="8">
    <location>
        <begin position="48"/>
        <end position="158"/>
    </location>
</feature>
<evidence type="ECO:0000256" key="6">
    <source>
        <dbReference type="ARBA" id="ARBA00022989"/>
    </source>
</evidence>
<sequence>MTNREWIRIFQSKVNNLKRNKRDRWRIEFDESIKADNVQFGWHQYINGAFGRFKCSKCNRSWSSGRVNVVFHMHLSSGQGMVKVRCLRQECRQCDGALMEEASFDEEKLEVLLEKLMEKIRVKCYRENLGKRNRRDFDDEDDEGPPHESAHCEACSMGLCTKRFKAR</sequence>
<reference evidence="9" key="1">
    <citation type="journal article" date="2014" name="Nat. Commun.">
        <title>The rainbow trout genome provides novel insights into evolution after whole-genome duplication in vertebrates.</title>
        <authorList>
            <person name="Berthelot C."/>
            <person name="Brunet F."/>
            <person name="Chalopin D."/>
            <person name="Juanchich A."/>
            <person name="Bernard M."/>
            <person name="Noel B."/>
            <person name="Bento P."/>
            <person name="Da Silva C."/>
            <person name="Labadie K."/>
            <person name="Alberti A."/>
            <person name="Aury J.M."/>
            <person name="Louis A."/>
            <person name="Dehais P."/>
            <person name="Bardou P."/>
            <person name="Montfort J."/>
            <person name="Klopp C."/>
            <person name="Cabau C."/>
            <person name="Gaspin C."/>
            <person name="Thorgaard G.H."/>
            <person name="Boussaha M."/>
            <person name="Quillet E."/>
            <person name="Guyomard R."/>
            <person name="Galiana D."/>
            <person name="Bobe J."/>
            <person name="Volff J.N."/>
            <person name="Genet C."/>
            <person name="Wincker P."/>
            <person name="Jaillon O."/>
            <person name="Roest Crollius H."/>
            <person name="Guiguen Y."/>
        </authorList>
    </citation>
    <scope>NUCLEOTIDE SEQUENCE [LARGE SCALE GENOMIC DNA]</scope>
</reference>
<dbReference type="STRING" id="8022.A0A060XXY8"/>
<dbReference type="Pfam" id="PF13695">
    <property type="entry name" value="Zn_ribbon_3CxxC"/>
    <property type="match status" value="1"/>
</dbReference>
<evidence type="ECO:0000256" key="5">
    <source>
        <dbReference type="ARBA" id="ARBA00022833"/>
    </source>
</evidence>
<dbReference type="GO" id="GO:0008270">
    <property type="term" value="F:zinc ion binding"/>
    <property type="evidence" value="ECO:0007669"/>
    <property type="project" value="UniProtKB-KW"/>
</dbReference>
<gene>
    <name evidence="9" type="ORF">GSONMT00056508001</name>
</gene>
<evidence type="ECO:0000256" key="3">
    <source>
        <dbReference type="ARBA" id="ARBA00022723"/>
    </source>
</evidence>
<keyword evidence="4" id="KW-0863">Zinc-finger</keyword>
<dbReference type="GO" id="GO:0016020">
    <property type="term" value="C:membrane"/>
    <property type="evidence" value="ECO:0007669"/>
    <property type="project" value="UniProtKB-SubCell"/>
</dbReference>
<dbReference type="SMART" id="SM01328">
    <property type="entry name" value="zf-3CxxC"/>
    <property type="match status" value="1"/>
</dbReference>
<evidence type="ECO:0000256" key="1">
    <source>
        <dbReference type="ARBA" id="ARBA00004167"/>
    </source>
</evidence>
<comment type="subcellular location">
    <subcellularLocation>
        <location evidence="1">Membrane</location>
        <topology evidence="1">Single-pass membrane protein</topology>
    </subcellularLocation>
</comment>
<evidence type="ECO:0000259" key="8">
    <source>
        <dbReference type="SMART" id="SM01328"/>
    </source>
</evidence>
<keyword evidence="7" id="KW-0472">Membrane</keyword>
<dbReference type="GO" id="GO:0051205">
    <property type="term" value="P:protein insertion into membrane"/>
    <property type="evidence" value="ECO:0007669"/>
    <property type="project" value="TreeGrafter"/>
</dbReference>
<dbReference type="PANTHER" id="PTHR14402:SF8">
    <property type="entry name" value="RECEPTOR-TRANSPORTING PROTEIN 4"/>
    <property type="match status" value="1"/>
</dbReference>
<dbReference type="GO" id="GO:0031849">
    <property type="term" value="F:olfactory receptor binding"/>
    <property type="evidence" value="ECO:0007669"/>
    <property type="project" value="TreeGrafter"/>
</dbReference>
<evidence type="ECO:0000313" key="9">
    <source>
        <dbReference type="EMBL" id="CDQ84137.1"/>
    </source>
</evidence>
<dbReference type="InterPro" id="IPR026096">
    <property type="entry name" value="R-trans_p"/>
</dbReference>
<dbReference type="Proteomes" id="UP000193380">
    <property type="component" value="Unassembled WGS sequence"/>
</dbReference>
<reference evidence="9" key="2">
    <citation type="submission" date="2014-03" db="EMBL/GenBank/DDBJ databases">
        <authorList>
            <person name="Genoscope - CEA"/>
        </authorList>
    </citation>
    <scope>NUCLEOTIDE SEQUENCE</scope>
</reference>
<organism evidence="9 10">
    <name type="scientific">Oncorhynchus mykiss</name>
    <name type="common">Rainbow trout</name>
    <name type="synonym">Salmo gairdneri</name>
    <dbReference type="NCBI Taxonomy" id="8022"/>
    <lineage>
        <taxon>Eukaryota</taxon>
        <taxon>Metazoa</taxon>
        <taxon>Chordata</taxon>
        <taxon>Craniata</taxon>
        <taxon>Vertebrata</taxon>
        <taxon>Euteleostomi</taxon>
        <taxon>Actinopterygii</taxon>
        <taxon>Neopterygii</taxon>
        <taxon>Teleostei</taxon>
        <taxon>Protacanthopterygii</taxon>
        <taxon>Salmoniformes</taxon>
        <taxon>Salmonidae</taxon>
        <taxon>Salmoninae</taxon>
        <taxon>Oncorhynchus</taxon>
    </lineage>
</organism>
<name>A0A060XXY8_ONCMY</name>
<dbReference type="GO" id="GO:0006612">
    <property type="term" value="P:protein targeting to membrane"/>
    <property type="evidence" value="ECO:0007669"/>
    <property type="project" value="TreeGrafter"/>
</dbReference>
<evidence type="ECO:0000256" key="7">
    <source>
        <dbReference type="ARBA" id="ARBA00023136"/>
    </source>
</evidence>
<keyword evidence="2" id="KW-0812">Transmembrane</keyword>
<dbReference type="InterPro" id="IPR027377">
    <property type="entry name" value="ZAR1/RTP1-5-like_Znf-3CxxC"/>
</dbReference>
<dbReference type="PaxDb" id="8022-A0A060XXY8"/>
<dbReference type="EMBL" id="FR906342">
    <property type="protein sequence ID" value="CDQ84137.1"/>
    <property type="molecule type" value="Genomic_DNA"/>
</dbReference>
<keyword evidence="3" id="KW-0479">Metal-binding</keyword>
<dbReference type="PANTHER" id="PTHR14402">
    <property type="entry name" value="RECEPTOR TRANSPORTING PROTEIN"/>
    <property type="match status" value="1"/>
</dbReference>
<evidence type="ECO:0000256" key="2">
    <source>
        <dbReference type="ARBA" id="ARBA00022692"/>
    </source>
</evidence>
<evidence type="ECO:0000313" key="10">
    <source>
        <dbReference type="Proteomes" id="UP000193380"/>
    </source>
</evidence>
<keyword evidence="5" id="KW-0862">Zinc</keyword>
<evidence type="ECO:0000256" key="4">
    <source>
        <dbReference type="ARBA" id="ARBA00022771"/>
    </source>
</evidence>
<proteinExistence type="predicted"/>